<name>A0A834WU37_9FABA</name>
<evidence type="ECO:0000313" key="1">
    <source>
        <dbReference type="EMBL" id="KAF7832413.1"/>
    </source>
</evidence>
<accession>A0A834WU37</accession>
<gene>
    <name evidence="1" type="ORF">G2W53_014746</name>
</gene>
<keyword evidence="2" id="KW-1185">Reference proteome</keyword>
<protein>
    <submittedName>
        <fullName evidence="1">Uncharacterized protein</fullName>
    </submittedName>
</protein>
<dbReference type="AlphaFoldDB" id="A0A834WU37"/>
<dbReference type="EMBL" id="JAAIUW010000005">
    <property type="protein sequence ID" value="KAF7832413.1"/>
    <property type="molecule type" value="Genomic_DNA"/>
</dbReference>
<organism evidence="1 2">
    <name type="scientific">Senna tora</name>
    <dbReference type="NCBI Taxonomy" id="362788"/>
    <lineage>
        <taxon>Eukaryota</taxon>
        <taxon>Viridiplantae</taxon>
        <taxon>Streptophyta</taxon>
        <taxon>Embryophyta</taxon>
        <taxon>Tracheophyta</taxon>
        <taxon>Spermatophyta</taxon>
        <taxon>Magnoliopsida</taxon>
        <taxon>eudicotyledons</taxon>
        <taxon>Gunneridae</taxon>
        <taxon>Pentapetalae</taxon>
        <taxon>rosids</taxon>
        <taxon>fabids</taxon>
        <taxon>Fabales</taxon>
        <taxon>Fabaceae</taxon>
        <taxon>Caesalpinioideae</taxon>
        <taxon>Cassia clade</taxon>
        <taxon>Senna</taxon>
    </lineage>
</organism>
<evidence type="ECO:0000313" key="2">
    <source>
        <dbReference type="Proteomes" id="UP000634136"/>
    </source>
</evidence>
<comment type="caution">
    <text evidence="1">The sequence shown here is derived from an EMBL/GenBank/DDBJ whole genome shotgun (WGS) entry which is preliminary data.</text>
</comment>
<sequence>MGFKICMIGKLYAKKFMMYRLLMKMLKKILSRLLDGMMILKRRKKT</sequence>
<dbReference type="Proteomes" id="UP000634136">
    <property type="component" value="Unassembled WGS sequence"/>
</dbReference>
<proteinExistence type="predicted"/>
<reference evidence="1" key="1">
    <citation type="submission" date="2020-09" db="EMBL/GenBank/DDBJ databases">
        <title>Genome-Enabled Discovery of Anthraquinone Biosynthesis in Senna tora.</title>
        <authorList>
            <person name="Kang S.-H."/>
            <person name="Pandey R.P."/>
            <person name="Lee C.-M."/>
            <person name="Sim J.-S."/>
            <person name="Jeong J.-T."/>
            <person name="Choi B.-S."/>
            <person name="Jung M."/>
            <person name="Ginzburg D."/>
            <person name="Zhao K."/>
            <person name="Won S.Y."/>
            <person name="Oh T.-J."/>
            <person name="Yu Y."/>
            <person name="Kim N.-H."/>
            <person name="Lee O.R."/>
            <person name="Lee T.-H."/>
            <person name="Bashyal P."/>
            <person name="Kim T.-S."/>
            <person name="Lee W.-H."/>
            <person name="Kawkins C."/>
            <person name="Kim C.-K."/>
            <person name="Kim J.S."/>
            <person name="Ahn B.O."/>
            <person name="Rhee S.Y."/>
            <person name="Sohng J.K."/>
        </authorList>
    </citation>
    <scope>NUCLEOTIDE SEQUENCE</scope>
    <source>
        <tissue evidence="1">Leaf</tissue>
    </source>
</reference>